<accession>A0A346PHL8</accession>
<dbReference type="GeneID" id="37641278"/>
<dbReference type="Proteomes" id="UP000258613">
    <property type="component" value="Chromosome"/>
</dbReference>
<keyword evidence="3" id="KW-1185">Reference proteome</keyword>
<dbReference type="Proteomes" id="UP000258707">
    <property type="component" value="Chromosome"/>
</dbReference>
<name>A0A346PHL8_9EURY</name>
<dbReference type="KEGG" id="nag:AArcMg_0787"/>
<dbReference type="AlphaFoldDB" id="A0A346PHL8"/>
<organism evidence="1 4">
    <name type="scientific">Natrarchaeobaculum sulfurireducens</name>
    <dbReference type="NCBI Taxonomy" id="2044521"/>
    <lineage>
        <taxon>Archaea</taxon>
        <taxon>Methanobacteriati</taxon>
        <taxon>Methanobacteriota</taxon>
        <taxon>Stenosarchaea group</taxon>
        <taxon>Halobacteria</taxon>
        <taxon>Halobacteriales</taxon>
        <taxon>Natrialbaceae</taxon>
        <taxon>Natrarchaeobaculum</taxon>
    </lineage>
</organism>
<dbReference type="EMBL" id="CP027033">
    <property type="protein sequence ID" value="AXR80809.1"/>
    <property type="molecule type" value="Genomic_DNA"/>
</dbReference>
<sequence length="75" mass="8359">MTTGYVVNLENGHDGYCIESLVGVTFCGETFDPTTDEREVYAIDRSEDHPHTYLCFDCSRANARHVRGAARGEMA</sequence>
<reference evidence="3" key="2">
    <citation type="submission" date="2018-02" db="EMBL/GenBank/DDBJ databases">
        <title>Phenotypic and genomic properties of facultatively anaerobic sulfur-reducing natronoarchaea from hypersaline soda lakes.</title>
        <authorList>
            <person name="Sorokin D.Y."/>
            <person name="Kublanov I.V."/>
            <person name="Roman P."/>
            <person name="Sinninghe Damste J.S."/>
            <person name="Golyshin P.N."/>
            <person name="Rojo D."/>
            <person name="Ciordia S."/>
            <person name="Mena M.D.C."/>
            <person name="Ferrer M."/>
            <person name="Messina E."/>
            <person name="Smedile F."/>
            <person name="La Spada G."/>
            <person name="La Cono V."/>
            <person name="Yakimov M.M."/>
        </authorList>
    </citation>
    <scope>NUCLEOTIDE SEQUENCE [LARGE SCALE GENOMIC DNA]</scope>
    <source>
        <strain evidence="3">AArc-Mg</strain>
    </source>
</reference>
<dbReference type="RefSeq" id="WP_117365016.1">
    <property type="nucleotide sequence ID" value="NZ_CP024047.1"/>
</dbReference>
<dbReference type="OrthoDB" id="189961at2157"/>
<evidence type="ECO:0000313" key="4">
    <source>
        <dbReference type="Proteomes" id="UP000258707"/>
    </source>
</evidence>
<evidence type="ECO:0000313" key="3">
    <source>
        <dbReference type="Proteomes" id="UP000258613"/>
    </source>
</evidence>
<gene>
    <name evidence="1" type="ORF">AArc1_2700</name>
    <name evidence="2" type="ORF">AArcMg_0787</name>
</gene>
<reference evidence="1" key="3">
    <citation type="journal article" date="2019" name="Int. J. Syst. Evol. Microbiol.">
        <title>Natronolimnobius sulfurireducens sp. nov. and Halalkaliarchaeum desulfuricum gen. nov., sp. nov., the first sulfur-respiring alkaliphilic haloarchaea from hypersaline alkaline lakes.</title>
        <authorList>
            <person name="Sorokin D.Y."/>
            <person name="Yakimov M."/>
            <person name="Messina E."/>
            <person name="Merkel A.Y."/>
            <person name="Bale N.J."/>
            <person name="Sinninghe Damste J.S."/>
        </authorList>
    </citation>
    <scope>NUCLEOTIDE SEQUENCE</scope>
    <source>
        <strain evidence="2">AArc-Mg</strain>
        <strain evidence="1">AArc1</strain>
    </source>
</reference>
<protein>
    <submittedName>
        <fullName evidence="1">Uncharacterized protein</fullName>
    </submittedName>
</protein>
<proteinExistence type="predicted"/>
<accession>A0A346PMR4</accession>
<reference evidence="4" key="1">
    <citation type="submission" date="2017-10" db="EMBL/GenBank/DDBJ databases">
        <title>Phenotypic and genomic properties of facultatively anaerobic sulfur-reducing natronoarchaea from hypersaline soda lakes.</title>
        <authorList>
            <person name="Sorokin D.Y."/>
            <person name="Kublanov I.V."/>
            <person name="Roman P."/>
            <person name="Sinninghe Damste J.S."/>
            <person name="Golyshin P.N."/>
            <person name="Rojo D."/>
            <person name="Ciordia S."/>
            <person name="Mena Md.C."/>
            <person name="Ferrer M."/>
            <person name="Messina E."/>
            <person name="Smedile F."/>
            <person name="La Spada G."/>
            <person name="La Cono V."/>
            <person name="Yakimov M.M."/>
        </authorList>
    </citation>
    <scope>NUCLEOTIDE SEQUENCE [LARGE SCALE GENOMIC DNA]</scope>
    <source>
        <strain evidence="4">AArc1</strain>
    </source>
</reference>
<evidence type="ECO:0000313" key="1">
    <source>
        <dbReference type="EMBL" id="AXR79013.1"/>
    </source>
</evidence>
<dbReference type="KEGG" id="nan:AArc1_2700"/>
<dbReference type="EMBL" id="CP024047">
    <property type="protein sequence ID" value="AXR79013.1"/>
    <property type="molecule type" value="Genomic_DNA"/>
</dbReference>
<evidence type="ECO:0000313" key="2">
    <source>
        <dbReference type="EMBL" id="AXR80809.1"/>
    </source>
</evidence>